<reference evidence="9" key="1">
    <citation type="submission" date="2018-05" db="EMBL/GenBank/DDBJ databases">
        <authorList>
            <person name="Lanie J.A."/>
            <person name="Ng W.-L."/>
            <person name="Kazmierczak K.M."/>
            <person name="Andrzejewski T.M."/>
            <person name="Davidsen T.M."/>
            <person name="Wayne K.J."/>
            <person name="Tettelin H."/>
            <person name="Glass J.I."/>
            <person name="Rusch D."/>
            <person name="Podicherti R."/>
            <person name="Tsui H.-C.T."/>
            <person name="Winkler M.E."/>
        </authorList>
    </citation>
    <scope>NUCLEOTIDE SEQUENCE</scope>
</reference>
<keyword evidence="5" id="KW-0472">Membrane</keyword>
<evidence type="ECO:0000256" key="5">
    <source>
        <dbReference type="ARBA" id="ARBA00023136"/>
    </source>
</evidence>
<gene>
    <name evidence="9" type="ORF">METZ01_LOCUS85186</name>
</gene>
<dbReference type="Gene3D" id="2.40.170.20">
    <property type="entry name" value="TonB-dependent receptor, beta-barrel domain"/>
    <property type="match status" value="1"/>
</dbReference>
<name>A0A381UW14_9ZZZZ</name>
<dbReference type="InterPro" id="IPR039426">
    <property type="entry name" value="TonB-dep_rcpt-like"/>
</dbReference>
<evidence type="ECO:0000256" key="2">
    <source>
        <dbReference type="ARBA" id="ARBA00022448"/>
    </source>
</evidence>
<dbReference type="PANTHER" id="PTHR47234:SF3">
    <property type="entry name" value="SECRETIN_TONB SHORT N-TERMINAL DOMAIN-CONTAINING PROTEIN"/>
    <property type="match status" value="1"/>
</dbReference>
<dbReference type="Gene3D" id="2.170.130.10">
    <property type="entry name" value="TonB-dependent receptor, plug domain"/>
    <property type="match status" value="1"/>
</dbReference>
<evidence type="ECO:0000259" key="7">
    <source>
        <dbReference type="Pfam" id="PF00593"/>
    </source>
</evidence>
<dbReference type="Pfam" id="PF07715">
    <property type="entry name" value="Plug"/>
    <property type="match status" value="1"/>
</dbReference>
<dbReference type="PANTHER" id="PTHR47234">
    <property type="match status" value="1"/>
</dbReference>
<evidence type="ECO:0000259" key="8">
    <source>
        <dbReference type="Pfam" id="PF07715"/>
    </source>
</evidence>
<dbReference type="Pfam" id="PF00593">
    <property type="entry name" value="TonB_dep_Rec_b-barrel"/>
    <property type="match status" value="1"/>
</dbReference>
<proteinExistence type="predicted"/>
<evidence type="ECO:0008006" key="10">
    <source>
        <dbReference type="Google" id="ProtNLM"/>
    </source>
</evidence>
<evidence type="ECO:0000313" key="9">
    <source>
        <dbReference type="EMBL" id="SVA32332.1"/>
    </source>
</evidence>
<accession>A0A381UW14</accession>
<keyword evidence="2" id="KW-0813">Transport</keyword>
<evidence type="ECO:0000256" key="3">
    <source>
        <dbReference type="ARBA" id="ARBA00022692"/>
    </source>
</evidence>
<dbReference type="EMBL" id="UINC01007261">
    <property type="protein sequence ID" value="SVA32332.1"/>
    <property type="molecule type" value="Genomic_DNA"/>
</dbReference>
<dbReference type="InterPro" id="IPR012910">
    <property type="entry name" value="Plug_dom"/>
</dbReference>
<keyword evidence="3" id="KW-0812">Transmembrane</keyword>
<dbReference type="AlphaFoldDB" id="A0A381UW14"/>
<protein>
    <recommendedName>
        <fullName evidence="10">TonB-dependent receptor plug domain-containing protein</fullName>
    </recommendedName>
</protein>
<dbReference type="InterPro" id="IPR037066">
    <property type="entry name" value="Plug_dom_sf"/>
</dbReference>
<sequence length="845" mass="90695">MKDIKFIGGLALLLCLVSVPTFSPSILSADDVEEVVAVGTRREARSVGDSPAPVDVITGSDFVNQGAMDLPDMIRTLVPSFNVNTQPISDAATLIRPANLRGLPPDNMLVLVNGKRRHRGAVISFLGSGISDGAQGPDISAIPSIALKQVEVLRDGAAAQYGSDAIAGILNFVLNDSPEGTLLEVRSGEYTEGDGEAWRIAANVGMPFTSAGFANISLELQESDATSRSVQRADAQGLYDGGNSKIWNYPNPAQIWGSPRVNDDIKLFANIGLSLDSSKEFYLFGNYAERKVLGGFFYRNPTNRGGVFSTDGGVTRLVGDVAEATAGAARTCPVVPVPASGAGSASDSALAAIKANSNCFVFNELFPGGFTPSFGGDVSDWSLATGVKGVTASGLTWDVSASVGENVSEYFIKNTVNASLGPDTPTEFYPGNYVQLEKNFNIDLTKPVPVSSFASDLSIAFGFEFREEQFTVVSGNKESWEIGPYFKQGFGIGSNGFGGFSPMMAGTWDRSNIALYLDMEADVTENLLLGLASRYEDFDTFGSTFNSKISFLFKASDVLSIRGTASTGFRAPTPGQANISNISTVADAGGDLYQKGTLAPTNPVSAYYGGKELGPEESMNTSFGIVWNPSDAFNLTFDFYQIELEDRITQGDDIAITAADIATLTALGIPGAGDLTNFRFYVNDFDTTTEGHDLVATYDTEINGGSTTFTYVYSHVETNVDRTGGLIGSGRIDQLEKLLPENRWNFSAVHFKNDWRLLARLNWVDEWFTEEWGGGGGYIGDMMTLDVEISKALSDTYTLTLGSQNALNEYPDKEKRGLILGWEYPEASPLGFNGAFVYMKLSMDF</sequence>
<keyword evidence="4" id="KW-0798">TonB box</keyword>
<dbReference type="SUPFAM" id="SSF56935">
    <property type="entry name" value="Porins"/>
    <property type="match status" value="1"/>
</dbReference>
<feature type="domain" description="TonB-dependent receptor plug" evidence="8">
    <location>
        <begin position="49"/>
        <end position="169"/>
    </location>
</feature>
<evidence type="ECO:0000256" key="1">
    <source>
        <dbReference type="ARBA" id="ARBA00004571"/>
    </source>
</evidence>
<comment type="subcellular location">
    <subcellularLocation>
        <location evidence="1">Cell outer membrane</location>
        <topology evidence="1">Multi-pass membrane protein</topology>
    </subcellularLocation>
</comment>
<feature type="domain" description="TonB-dependent receptor-like beta-barrel" evidence="7">
    <location>
        <begin position="376"/>
        <end position="805"/>
    </location>
</feature>
<dbReference type="InterPro" id="IPR036942">
    <property type="entry name" value="Beta-barrel_TonB_sf"/>
</dbReference>
<organism evidence="9">
    <name type="scientific">marine metagenome</name>
    <dbReference type="NCBI Taxonomy" id="408172"/>
    <lineage>
        <taxon>unclassified sequences</taxon>
        <taxon>metagenomes</taxon>
        <taxon>ecological metagenomes</taxon>
    </lineage>
</organism>
<dbReference type="InterPro" id="IPR000531">
    <property type="entry name" value="Beta-barrel_TonB"/>
</dbReference>
<dbReference type="PROSITE" id="PS52016">
    <property type="entry name" value="TONB_DEPENDENT_REC_3"/>
    <property type="match status" value="1"/>
</dbReference>
<evidence type="ECO:0000256" key="6">
    <source>
        <dbReference type="ARBA" id="ARBA00023237"/>
    </source>
</evidence>
<keyword evidence="6" id="KW-0998">Cell outer membrane</keyword>
<dbReference type="GO" id="GO:0009279">
    <property type="term" value="C:cell outer membrane"/>
    <property type="evidence" value="ECO:0007669"/>
    <property type="project" value="UniProtKB-SubCell"/>
</dbReference>
<evidence type="ECO:0000256" key="4">
    <source>
        <dbReference type="ARBA" id="ARBA00023077"/>
    </source>
</evidence>